<evidence type="ECO:0000313" key="3">
    <source>
        <dbReference type="Proteomes" id="UP001161017"/>
    </source>
</evidence>
<evidence type="ECO:0000313" key="2">
    <source>
        <dbReference type="EMBL" id="MDI1491303.1"/>
    </source>
</evidence>
<feature type="compositionally biased region" description="Acidic residues" evidence="1">
    <location>
        <begin position="412"/>
        <end position="422"/>
    </location>
</feature>
<reference evidence="2" key="1">
    <citation type="journal article" date="2023" name="Genome Biol. Evol.">
        <title>First Whole Genome Sequence and Flow Cytometry Genome Size Data for the Lichen-Forming Fungus Ramalina farinacea (Ascomycota).</title>
        <authorList>
            <person name="Llewellyn T."/>
            <person name="Mian S."/>
            <person name="Hill R."/>
            <person name="Leitch I.J."/>
            <person name="Gaya E."/>
        </authorList>
    </citation>
    <scope>NUCLEOTIDE SEQUENCE</scope>
    <source>
        <strain evidence="2">LIQ254RAFAR</strain>
    </source>
</reference>
<name>A0AA43QUU4_9LECA</name>
<feature type="region of interest" description="Disordered" evidence="1">
    <location>
        <begin position="124"/>
        <end position="224"/>
    </location>
</feature>
<feature type="compositionally biased region" description="Polar residues" evidence="1">
    <location>
        <begin position="360"/>
        <end position="369"/>
    </location>
</feature>
<proteinExistence type="predicted"/>
<feature type="region of interest" description="Disordered" evidence="1">
    <location>
        <begin position="326"/>
        <end position="446"/>
    </location>
</feature>
<protein>
    <submittedName>
        <fullName evidence="2">Uncharacterized protein</fullName>
    </submittedName>
</protein>
<gene>
    <name evidence="2" type="ORF">OHK93_002512</name>
</gene>
<feature type="compositionally biased region" description="Polar residues" evidence="1">
    <location>
        <begin position="53"/>
        <end position="75"/>
    </location>
</feature>
<feature type="compositionally biased region" description="Basic and acidic residues" evidence="1">
    <location>
        <begin position="382"/>
        <end position="392"/>
    </location>
</feature>
<comment type="caution">
    <text evidence="2">The sequence shown here is derived from an EMBL/GenBank/DDBJ whole genome shotgun (WGS) entry which is preliminary data.</text>
</comment>
<organism evidence="2 3">
    <name type="scientific">Ramalina farinacea</name>
    <dbReference type="NCBI Taxonomy" id="258253"/>
    <lineage>
        <taxon>Eukaryota</taxon>
        <taxon>Fungi</taxon>
        <taxon>Dikarya</taxon>
        <taxon>Ascomycota</taxon>
        <taxon>Pezizomycotina</taxon>
        <taxon>Lecanoromycetes</taxon>
        <taxon>OSLEUM clade</taxon>
        <taxon>Lecanoromycetidae</taxon>
        <taxon>Lecanorales</taxon>
        <taxon>Lecanorineae</taxon>
        <taxon>Ramalinaceae</taxon>
        <taxon>Ramalina</taxon>
    </lineage>
</organism>
<feature type="compositionally biased region" description="Basic residues" evidence="1">
    <location>
        <begin position="435"/>
        <end position="446"/>
    </location>
</feature>
<feature type="compositionally biased region" description="Polar residues" evidence="1">
    <location>
        <begin position="393"/>
        <end position="403"/>
    </location>
</feature>
<feature type="region of interest" description="Disordered" evidence="1">
    <location>
        <begin position="53"/>
        <end position="100"/>
    </location>
</feature>
<feature type="region of interest" description="Disordered" evidence="1">
    <location>
        <begin position="252"/>
        <end position="284"/>
    </location>
</feature>
<accession>A0AA43QUU4</accession>
<keyword evidence="3" id="KW-1185">Reference proteome</keyword>
<dbReference type="AlphaFoldDB" id="A0AA43QUU4"/>
<sequence>MLSSQSSSSSLPQAGVRVPKLRYRQSVVDAESLETAPAASDKISYAVPSSINSWDAASSTRPSSFSYSNTSTPRSGSIAVSFDEHAPTPNKQSRRKPSFLSGLFSVKEPSAQAFAEYERQLKAQESTKANRKGTAGLPRISTASLPPTVPKVNSRWNGLPESAKERTKKNQLAPKRGDGRNRLAEQYGWEGPSLSTGSLSKTHGDGLRPSSERSTSTKSAPPVLVTSTSDVIATEASEPPPIPLAFIEQQTLNDQRSPSTPGLSSSPALTPCECNPTTPAGDDQIDAITLTESGKTLIGHEQHEMHGAIRSTTLEVPCPNNEVVVRSAGPNILGPPLSARREHKASRSGQKNEPKLTSILKDSSGMSENHQARGGPTSYMHQRRDTFREKVSSRSNGKAQQMQGRKEKDNKGDDDDATEEEGGEKSVSPTPKGGERRKHFVGLFHR</sequence>
<dbReference type="EMBL" id="JAPUFD010000014">
    <property type="protein sequence ID" value="MDI1491303.1"/>
    <property type="molecule type" value="Genomic_DNA"/>
</dbReference>
<dbReference type="Proteomes" id="UP001161017">
    <property type="component" value="Unassembled WGS sequence"/>
</dbReference>
<feature type="compositionally biased region" description="Polar residues" evidence="1">
    <location>
        <begin position="252"/>
        <end position="268"/>
    </location>
</feature>
<feature type="compositionally biased region" description="Polar residues" evidence="1">
    <location>
        <begin position="212"/>
        <end position="224"/>
    </location>
</feature>
<evidence type="ECO:0000256" key="1">
    <source>
        <dbReference type="SAM" id="MobiDB-lite"/>
    </source>
</evidence>